<reference evidence="5" key="1">
    <citation type="submission" date="2015-02" db="EMBL/GenBank/DDBJ databases">
        <title>Genome sequencing for Strongylocentrotus purpuratus.</title>
        <authorList>
            <person name="Murali S."/>
            <person name="Liu Y."/>
            <person name="Vee V."/>
            <person name="English A."/>
            <person name="Wang M."/>
            <person name="Skinner E."/>
            <person name="Han Y."/>
            <person name="Muzny D.M."/>
            <person name="Worley K.C."/>
            <person name="Gibbs R.A."/>
        </authorList>
    </citation>
    <scope>NUCLEOTIDE SEQUENCE</scope>
</reference>
<dbReference type="InParanoid" id="A0A7M7PK11"/>
<evidence type="ECO:0000256" key="1">
    <source>
        <dbReference type="ARBA" id="ARBA00022737"/>
    </source>
</evidence>
<dbReference type="InterPro" id="IPR027417">
    <property type="entry name" value="P-loop_NTPase"/>
</dbReference>
<dbReference type="KEGG" id="spu:115929073"/>
<dbReference type="GeneID" id="115929073"/>
<dbReference type="PANTHER" id="PTHR19860">
    <property type="entry name" value="DDB1- AND CUL4-ASSOCIATED FACTOR 12-RELATED"/>
    <property type="match status" value="1"/>
</dbReference>
<feature type="compositionally biased region" description="Basic residues" evidence="2">
    <location>
        <begin position="353"/>
        <end position="367"/>
    </location>
</feature>
<reference evidence="4" key="2">
    <citation type="submission" date="2021-01" db="UniProtKB">
        <authorList>
            <consortium name="EnsemblMetazoa"/>
        </authorList>
    </citation>
    <scope>IDENTIFICATION</scope>
</reference>
<evidence type="ECO:0000313" key="4">
    <source>
        <dbReference type="EnsemblMetazoa" id="XP_030853082"/>
    </source>
</evidence>
<protein>
    <recommendedName>
        <fullName evidence="3">NACHT domain-containing protein</fullName>
    </recommendedName>
</protein>
<dbReference type="OMA" id="LPREWKM"/>
<evidence type="ECO:0000259" key="3">
    <source>
        <dbReference type="Pfam" id="PF05729"/>
    </source>
</evidence>
<name>A0A7M7PK11_STRPU</name>
<evidence type="ECO:0000313" key="5">
    <source>
        <dbReference type="Proteomes" id="UP000007110"/>
    </source>
</evidence>
<dbReference type="GO" id="GO:0080008">
    <property type="term" value="C:Cul4-RING E3 ubiquitin ligase complex"/>
    <property type="evidence" value="ECO:0000318"/>
    <property type="project" value="GO_Central"/>
</dbReference>
<dbReference type="AlphaFoldDB" id="A0A7M7PK11"/>
<keyword evidence="5" id="KW-1185">Reference proteome</keyword>
<dbReference type="SUPFAM" id="SSF52540">
    <property type="entry name" value="P-loop containing nucleoside triphosphate hydrolases"/>
    <property type="match status" value="1"/>
</dbReference>
<dbReference type="Pfam" id="PF05729">
    <property type="entry name" value="NACHT"/>
    <property type="match status" value="1"/>
</dbReference>
<feature type="domain" description="NACHT" evidence="3">
    <location>
        <begin position="66"/>
        <end position="241"/>
    </location>
</feature>
<dbReference type="InterPro" id="IPR051191">
    <property type="entry name" value="DCAF12"/>
</dbReference>
<proteinExistence type="predicted"/>
<dbReference type="RefSeq" id="XP_030853082.1">
    <property type="nucleotide sequence ID" value="XM_030997222.1"/>
</dbReference>
<organism evidence="4 5">
    <name type="scientific">Strongylocentrotus purpuratus</name>
    <name type="common">Purple sea urchin</name>
    <dbReference type="NCBI Taxonomy" id="7668"/>
    <lineage>
        <taxon>Eukaryota</taxon>
        <taxon>Metazoa</taxon>
        <taxon>Echinodermata</taxon>
        <taxon>Eleutherozoa</taxon>
        <taxon>Echinozoa</taxon>
        <taxon>Echinoidea</taxon>
        <taxon>Euechinoidea</taxon>
        <taxon>Echinacea</taxon>
        <taxon>Camarodonta</taxon>
        <taxon>Echinidea</taxon>
        <taxon>Strongylocentrotidae</taxon>
        <taxon>Strongylocentrotus</taxon>
    </lineage>
</organism>
<dbReference type="InterPro" id="IPR007111">
    <property type="entry name" value="NACHT_NTPase"/>
</dbReference>
<dbReference type="OrthoDB" id="2325716at2759"/>
<dbReference type="Proteomes" id="UP000007110">
    <property type="component" value="Unassembled WGS sequence"/>
</dbReference>
<dbReference type="EnsemblMetazoa" id="XM_030997222">
    <property type="protein sequence ID" value="XP_030853082"/>
    <property type="gene ID" value="LOC115929073"/>
</dbReference>
<dbReference type="PANTHER" id="PTHR19860:SF42">
    <property type="entry name" value="RING-TYPE DOMAIN-CONTAINING PROTEIN"/>
    <property type="match status" value="1"/>
</dbReference>
<feature type="region of interest" description="Disordered" evidence="2">
    <location>
        <begin position="346"/>
        <end position="370"/>
    </location>
</feature>
<evidence type="ECO:0000256" key="2">
    <source>
        <dbReference type="SAM" id="MobiDB-lite"/>
    </source>
</evidence>
<keyword evidence="1" id="KW-0677">Repeat</keyword>
<dbReference type="Gene3D" id="3.40.50.300">
    <property type="entry name" value="P-loop containing nucleotide triphosphate hydrolases"/>
    <property type="match status" value="1"/>
</dbReference>
<sequence>MNLVFDFSKMAVAEQCPMDESRRLDPYEQDKEAHESFMKSRSSSLLGRKDILEEIDRGSRGKCGALIVLGGPGIGKSSLLARAADVACLRAAKAMPSGQGPNLNVFYHFVGAIPGSTNPEKMIKRLLRELNVCNDLNMPKDYESACQIASSALSNPNTRPTIIVIDALDQLDEDGTASASRWLPSKLRWLPPQLAPQVCCVLSMINETPPHHTLRERKIKRVEQPVPPLEMESRREIVSEILGQFDKRLDEEQMVSLLSKEASQNPLWLSIACEELRVYGVFSKVTDKINTLADGLLELLAQVLERLEAEGGGSLMVATLCLLECSSSGLLEAELLAILGDEDNLMPSDNGKNNKKKGASKKRKKSNKPQPLTAVKWARVYRTLQPFLQPFGESGEGRLDFSPPSLSKAIRKKYFNTRLAGVGEGEEAMNETLVRWWNTKLTDYFENVSNLERKVEEYPYQLRKLGDKERLIEFLCDWDMIEGLYNEDYSSQLLSYWRRVIQKKIQIKFHSIVTKYREDHSQCYYIAKTMLPREWKMCIHCVQVSLSPMTGVIIYL</sequence>
<accession>A0A7M7PK11</accession>